<accession>A0A7V6CEB9</accession>
<comment type="caution">
    <text evidence="2">The sequence shown here is derived from an EMBL/GenBank/DDBJ whole genome shotgun (WGS) entry which is preliminary data.</text>
</comment>
<feature type="transmembrane region" description="Helical" evidence="1">
    <location>
        <begin position="12"/>
        <end position="31"/>
    </location>
</feature>
<dbReference type="EMBL" id="DRWR01000124">
    <property type="protein sequence ID" value="HHQ16698.1"/>
    <property type="molecule type" value="Genomic_DNA"/>
</dbReference>
<evidence type="ECO:0000256" key="1">
    <source>
        <dbReference type="SAM" id="Phobius"/>
    </source>
</evidence>
<gene>
    <name evidence="2" type="ORF">ENM15_07800</name>
</gene>
<keyword evidence="1" id="KW-1133">Transmembrane helix</keyword>
<sequence length="140" mass="15623">MKKFKKGSITIDVLIAGMVLTAGIAASMYLFNLGFQYLEKANTANAIALKISQTPALLRTLDLSKESGTEDLGDGVTLEWSSKLIAKSRPERLVEVKIPSMHELYLYEVTLNFKYKDSVKTYKINVFRSKTVVSPEEISI</sequence>
<evidence type="ECO:0000313" key="2">
    <source>
        <dbReference type="EMBL" id="HHQ16698.1"/>
    </source>
</evidence>
<name>A0A7V6CEB9_9BACT</name>
<organism evidence="2">
    <name type="scientific">Thermodesulfobacterium geofontis</name>
    <dbReference type="NCBI Taxonomy" id="1295609"/>
    <lineage>
        <taxon>Bacteria</taxon>
        <taxon>Pseudomonadati</taxon>
        <taxon>Thermodesulfobacteriota</taxon>
        <taxon>Thermodesulfobacteria</taxon>
        <taxon>Thermodesulfobacteriales</taxon>
        <taxon>Thermodesulfobacteriaceae</taxon>
        <taxon>Thermodesulfobacterium</taxon>
    </lineage>
</organism>
<keyword evidence="1" id="KW-0812">Transmembrane</keyword>
<keyword evidence="1" id="KW-0472">Membrane</keyword>
<dbReference type="AlphaFoldDB" id="A0A7V6CEB9"/>
<protein>
    <submittedName>
        <fullName evidence="2">Uncharacterized protein</fullName>
    </submittedName>
</protein>
<proteinExistence type="predicted"/>
<reference evidence="2" key="1">
    <citation type="journal article" date="2020" name="mSystems">
        <title>Genome- and Community-Level Interaction Insights into Carbon Utilization and Element Cycling Functions of Hydrothermarchaeota in Hydrothermal Sediment.</title>
        <authorList>
            <person name="Zhou Z."/>
            <person name="Liu Y."/>
            <person name="Xu W."/>
            <person name="Pan J."/>
            <person name="Luo Z.H."/>
            <person name="Li M."/>
        </authorList>
    </citation>
    <scope>NUCLEOTIDE SEQUENCE [LARGE SCALE GENOMIC DNA]</scope>
    <source>
        <strain evidence="2">SpSt-106</strain>
    </source>
</reference>